<gene>
    <name evidence="1" type="ORF">D4739_14660</name>
</gene>
<proteinExistence type="predicted"/>
<accession>A0A3A5HAE8</accession>
<evidence type="ECO:0000313" key="1">
    <source>
        <dbReference type="EMBL" id="RJS47332.1"/>
    </source>
</evidence>
<comment type="caution">
    <text evidence="1">The sequence shown here is derived from an EMBL/GenBank/DDBJ whole genome shotgun (WGS) entry which is preliminary data.</text>
</comment>
<dbReference type="Proteomes" id="UP000276542">
    <property type="component" value="Unassembled WGS sequence"/>
</dbReference>
<dbReference type="EMBL" id="QYRP01000002">
    <property type="protein sequence ID" value="RJS47332.1"/>
    <property type="molecule type" value="Genomic_DNA"/>
</dbReference>
<name>A0A3A5HAE8_9ACTN</name>
<reference evidence="2" key="1">
    <citation type="submission" date="2018-09" db="EMBL/GenBank/DDBJ databases">
        <authorList>
            <person name="Zhu H."/>
        </authorList>
    </citation>
    <scope>NUCLEOTIDE SEQUENCE [LARGE SCALE GENOMIC DNA]</scope>
    <source>
        <strain evidence="2">K1W22B-1</strain>
    </source>
</reference>
<keyword evidence="2" id="KW-1185">Reference proteome</keyword>
<dbReference type="AlphaFoldDB" id="A0A3A5HAE8"/>
<evidence type="ECO:0008006" key="3">
    <source>
        <dbReference type="Google" id="ProtNLM"/>
    </source>
</evidence>
<sequence>MLSTLVGGEPTACRATAAHLRAIAAQARDVAVRVRDADPSGGSTWAGRARQAFEVQRRCDAAALDELAARTHALAGAVEEFADEVESVRAQMEQARSEALAAGVPSTPTAIEVTYLPFDITDARSRACAAVDAARQREAAAHTTLRAAVDASRGECLVEDVLEKVGFLPPDAPDTADRLKHVYRLTSAAADFAATARLARLELLDPVVADASRWKLVGAVTGPVGKALAVGFSAKHQWQADADDPNLSTADHIGRTAVRGAVEGGSAIAGGIVGTQIGGSIGTMICPGVGTAVGGLVGGAAGAFATTRAGKATADAAVEAVDDVLDVAEDVGDAVGDAAGAVADAGDAALDKADDVKDAAVDKAKDVGKKLCFWD</sequence>
<protein>
    <recommendedName>
        <fullName evidence="3">WXG100 family type VII secretion target</fullName>
    </recommendedName>
</protein>
<organism evidence="1 2">
    <name type="scientific">Nocardioides cavernaquae</name>
    <dbReference type="NCBI Taxonomy" id="2321396"/>
    <lineage>
        <taxon>Bacteria</taxon>
        <taxon>Bacillati</taxon>
        <taxon>Actinomycetota</taxon>
        <taxon>Actinomycetes</taxon>
        <taxon>Propionibacteriales</taxon>
        <taxon>Nocardioidaceae</taxon>
        <taxon>Nocardioides</taxon>
    </lineage>
</organism>
<evidence type="ECO:0000313" key="2">
    <source>
        <dbReference type="Proteomes" id="UP000276542"/>
    </source>
</evidence>